<dbReference type="STRING" id="253628.A0A0D2ASG7"/>
<evidence type="ECO:0000313" key="15">
    <source>
        <dbReference type="Proteomes" id="UP000053259"/>
    </source>
</evidence>
<evidence type="ECO:0000259" key="11">
    <source>
        <dbReference type="Pfam" id="PF13086"/>
    </source>
</evidence>
<dbReference type="InterPro" id="IPR045055">
    <property type="entry name" value="DNA2/NAM7-like"/>
</dbReference>
<keyword evidence="4" id="KW-0378">Hydrolase</keyword>
<feature type="domain" description="DNA2/NAM7 helicase helicase" evidence="11">
    <location>
        <begin position="1290"/>
        <end position="1578"/>
    </location>
</feature>
<proteinExistence type="inferred from homology"/>
<feature type="compositionally biased region" description="Low complexity" evidence="9">
    <location>
        <begin position="1846"/>
        <end position="1867"/>
    </location>
</feature>
<dbReference type="VEuPathDB" id="FungiDB:PV09_00330"/>
<feature type="coiled-coil region" evidence="8">
    <location>
        <begin position="1465"/>
        <end position="1510"/>
    </location>
</feature>
<feature type="compositionally biased region" description="Acidic residues" evidence="9">
    <location>
        <begin position="1006"/>
        <end position="1025"/>
    </location>
</feature>
<dbReference type="Proteomes" id="UP000053259">
    <property type="component" value="Unassembled WGS sequence"/>
</dbReference>
<dbReference type="EMBL" id="KN847529">
    <property type="protein sequence ID" value="KIW09450.1"/>
    <property type="molecule type" value="Genomic_DNA"/>
</dbReference>
<dbReference type="GO" id="GO:0016604">
    <property type="term" value="C:nuclear body"/>
    <property type="evidence" value="ECO:0007669"/>
    <property type="project" value="TreeGrafter"/>
</dbReference>
<evidence type="ECO:0000256" key="5">
    <source>
        <dbReference type="ARBA" id="ARBA00022806"/>
    </source>
</evidence>
<dbReference type="PANTHER" id="PTHR10887">
    <property type="entry name" value="DNA2/NAM7 HELICASE FAMILY"/>
    <property type="match status" value="1"/>
</dbReference>
<dbReference type="SUPFAM" id="SSF52540">
    <property type="entry name" value="P-loop containing nucleoside triphosphate hydrolases"/>
    <property type="match status" value="1"/>
</dbReference>
<feature type="compositionally biased region" description="Low complexity" evidence="9">
    <location>
        <begin position="1941"/>
        <end position="1950"/>
    </location>
</feature>
<evidence type="ECO:0000256" key="2">
    <source>
        <dbReference type="ARBA" id="ARBA00007913"/>
    </source>
</evidence>
<dbReference type="Pfam" id="PF13086">
    <property type="entry name" value="AAA_11"/>
    <property type="match status" value="1"/>
</dbReference>
<dbReference type="FunCoup" id="A0A0D2ASG7">
    <property type="interactions" value="279"/>
</dbReference>
<gene>
    <name evidence="14" type="ORF">PV09_00330</name>
</gene>
<keyword evidence="6" id="KW-0067">ATP-binding</keyword>
<protein>
    <recommendedName>
        <fullName evidence="16">UvrD-like helicase ATP-binding domain-containing protein</fullName>
    </recommendedName>
</protein>
<feature type="domain" description="Helicase Sen1 N-terminal" evidence="10">
    <location>
        <begin position="93"/>
        <end position="808"/>
    </location>
</feature>
<comment type="similarity">
    <text evidence="2">Belongs to the DNA2/NAM7 helicase family.</text>
</comment>
<dbReference type="InParanoid" id="A0A0D2ASG7"/>
<dbReference type="FunFam" id="3.40.50.300:FF:000326">
    <property type="entry name" value="P-loop containing nucleoside triphosphate hydrolase"/>
    <property type="match status" value="1"/>
</dbReference>
<evidence type="ECO:0000256" key="9">
    <source>
        <dbReference type="SAM" id="MobiDB-lite"/>
    </source>
</evidence>
<dbReference type="GO" id="GO:0006369">
    <property type="term" value="P:termination of RNA polymerase II transcription"/>
    <property type="evidence" value="ECO:0007669"/>
    <property type="project" value="TreeGrafter"/>
</dbReference>
<keyword evidence="5" id="KW-0347">Helicase</keyword>
<dbReference type="CDD" id="cd18808">
    <property type="entry name" value="SF1_C_Upf1"/>
    <property type="match status" value="1"/>
</dbReference>
<dbReference type="OrthoDB" id="6513042at2759"/>
<dbReference type="Gene3D" id="3.40.50.300">
    <property type="entry name" value="P-loop containing nucleotide triphosphate hydrolases"/>
    <property type="match status" value="2"/>
</dbReference>
<evidence type="ECO:0000259" key="12">
    <source>
        <dbReference type="Pfam" id="PF13087"/>
    </source>
</evidence>
<dbReference type="GO" id="GO:0016787">
    <property type="term" value="F:hydrolase activity"/>
    <property type="evidence" value="ECO:0007669"/>
    <property type="project" value="UniProtKB-KW"/>
</dbReference>
<dbReference type="GO" id="GO:0005694">
    <property type="term" value="C:chromosome"/>
    <property type="evidence" value="ECO:0007669"/>
    <property type="project" value="UniProtKB-ARBA"/>
</dbReference>
<evidence type="ECO:0000256" key="1">
    <source>
        <dbReference type="ARBA" id="ARBA00004123"/>
    </source>
</evidence>
<evidence type="ECO:0000256" key="3">
    <source>
        <dbReference type="ARBA" id="ARBA00022741"/>
    </source>
</evidence>
<dbReference type="InterPro" id="IPR027417">
    <property type="entry name" value="P-loop_NTPase"/>
</dbReference>
<feature type="region of interest" description="Disordered" evidence="9">
    <location>
        <begin position="1002"/>
        <end position="1042"/>
    </location>
</feature>
<keyword evidence="3" id="KW-0547">Nucleotide-binding</keyword>
<evidence type="ECO:0000259" key="10">
    <source>
        <dbReference type="Pfam" id="PF12726"/>
    </source>
</evidence>
<dbReference type="RefSeq" id="XP_016219319.1">
    <property type="nucleotide sequence ID" value="XM_016353062.1"/>
</dbReference>
<dbReference type="GO" id="GO:0001147">
    <property type="term" value="F:transcription termination site sequence-specific DNA binding"/>
    <property type="evidence" value="ECO:0007669"/>
    <property type="project" value="TreeGrafter"/>
</dbReference>
<dbReference type="InterPro" id="IPR041677">
    <property type="entry name" value="DNA2/NAM7_AAA_11"/>
</dbReference>
<dbReference type="FunFam" id="3.40.50.300:FF:001152">
    <property type="entry name" value="tRNA-splicing endonuclease, putative"/>
    <property type="match status" value="1"/>
</dbReference>
<feature type="region of interest" description="Disordered" evidence="9">
    <location>
        <begin position="1921"/>
        <end position="1981"/>
    </location>
</feature>
<dbReference type="HOGENOM" id="CLU_000459_2_0_1"/>
<dbReference type="InterPro" id="IPR047187">
    <property type="entry name" value="SF1_C_Upf1"/>
</dbReference>
<dbReference type="InterPro" id="IPR041679">
    <property type="entry name" value="DNA2/NAM7-like_C"/>
</dbReference>
<evidence type="ECO:0000256" key="7">
    <source>
        <dbReference type="ARBA" id="ARBA00023242"/>
    </source>
</evidence>
<keyword evidence="7" id="KW-0539">Nucleus</keyword>
<dbReference type="CDD" id="cd18042">
    <property type="entry name" value="DEXXQc_SETX"/>
    <property type="match status" value="1"/>
</dbReference>
<accession>A0A0D2ASG7</accession>
<evidence type="ECO:0000259" key="13">
    <source>
        <dbReference type="Pfam" id="PF23576"/>
    </source>
</evidence>
<reference evidence="14 15" key="1">
    <citation type="submission" date="2015-01" db="EMBL/GenBank/DDBJ databases">
        <title>The Genome Sequence of Ochroconis gallopava CBS43764.</title>
        <authorList>
            <consortium name="The Broad Institute Genomics Platform"/>
            <person name="Cuomo C."/>
            <person name="de Hoog S."/>
            <person name="Gorbushina A."/>
            <person name="Stielow B."/>
            <person name="Teixiera M."/>
            <person name="Abouelleil A."/>
            <person name="Chapman S.B."/>
            <person name="Priest M."/>
            <person name="Young S.K."/>
            <person name="Wortman J."/>
            <person name="Nusbaum C."/>
            <person name="Birren B."/>
        </authorList>
    </citation>
    <scope>NUCLEOTIDE SEQUENCE [LARGE SCALE GENOMIC DNA]</scope>
    <source>
        <strain evidence="14 15">CBS 43764</strain>
    </source>
</reference>
<feature type="domain" description="Helicase SEN1 beta-barrel" evidence="13">
    <location>
        <begin position="1142"/>
        <end position="1241"/>
    </location>
</feature>
<dbReference type="InterPro" id="IPR024481">
    <property type="entry name" value="Helicase_Sen1_N"/>
</dbReference>
<evidence type="ECO:0000256" key="8">
    <source>
        <dbReference type="SAM" id="Coils"/>
    </source>
</evidence>
<evidence type="ECO:0000313" key="14">
    <source>
        <dbReference type="EMBL" id="KIW09450.1"/>
    </source>
</evidence>
<dbReference type="GO" id="GO:0004386">
    <property type="term" value="F:helicase activity"/>
    <property type="evidence" value="ECO:0007669"/>
    <property type="project" value="UniProtKB-KW"/>
</dbReference>
<sequence>MADVTIAAINELKALPQGLHWFCSRSTDDEVDRCYDEDFTQNELQMENQDKRNERREKAEAASKRKRTVLSAVQIFAFDGEEAVPLQDYVRNGLEHLMQTCDVCVRTYHAARSELGEILMAEYHAEEVAAFMERFDGINVERIRKGLQHAERQLLHLAPEKRRVGSLDPEGLYALFEAMNCEPYLRNEQLMQETFDEPFRLVQTTKKLRLPTYLPAFTYFVFSDNMERLEWARYAWNKLSRPPTEHEFTYMIRKPLELALRRVQMSALEVGFLPAFWRGVSIVVPKLTGELVMNSLRPMEANIHRMCLDQFSLKEINVETFAYLVSTWKELIEKSPEAFWDTLRSIPPKAIIEQCFRSPALHEILVRPDTQGYPPLENVFSWIRPFMATIKGNPVAACGALAREFVSRSENDQLASEARSYCFTLALHVIQQTLQGMIRPPSFEAYVGSAVAAEMLEQVNEYLPLILQYTRGIKNGAKPSEDAAAALSIIESAVALDCLTLVQDRKAVQFHKPRGHTAPKRSDEFWNRLTNGISSSDQALATRVLIGARELVGLEKFSPKFSPRVADDPKQFAAAFDAKCSQLSNFLGRVSDFPTFQLAGLFKTEETAQGIVHILFSSDVNVRQGAVEILKAMSEKTGRDDAIAYTLDNAFYTFLKAFTVSMTDICGKVIFTPMPGMIKLCNDVVDVLCNPSNGILRMKDLVEQECDAVKAFWKALWSVLTTIFQNMEGWGTQGHDKQFMMDFCRDTMQFADTLFDHYSVFLNAIRDDYEDEQQNREQAKDLLQHPRDSMNTMVRWLRLRDEFLIEKILTLVTSLLARLSKSKVDATEASLDYIEDVAAKKIRTNLKELQLAQLREAIDKYSDRRIAQRVVEEKKKVVKQTSLNAWATSGRTKDDAIDLDSDLEAAQRKVITDATKAAERFKQLKEQREKKLPITKKQAIPPARKNVIDQSEFIRKRRLEEEEARKKKAALAAAARGSIPGPGSALNSVGVLAKDHSVKGEGVMVDSDESSSDSSDSDDDDENDLDRELFGPKRKTAKPANAMSEADAAKLLSKGPVKVRKVVRSAKDMRARLAPDLSKLHQEILSWDYFHNGYYPPNSRADAYQRVPESLQDPSMYKNIFQPLLVLETWRKICNDKDQEAQNRPYEIKIISRALVDAFVEVSCSIPRAPEQERLEVSEGDLVLLSKARDPTGSPDSPSCLSRIHKVTRKKAHVEVLYRVVPGNKFMSSINGGVTVWAMKVDSLITVEREYGALMGLQYYDLCDYILQATPSRLLTYGETALKPLMDNYKLNQAQAKAVKSALDNDAFTLIQGPPGSGKTKTIIATVGALLTDALKDRSTAVTRPGMANGAAPVRTTSKKLLVCAPSNAAVDELVLRFKEGIKLSSGQEKKINVVRLGRSEKINPQVLEVTLEELVTARLNKAAGFSENQRMETKKLMDEHQDVSRKLNEAYDKRDSAAGKGANASAIEEEINMYRRRKKELSLLIDQAKDKEQNTVRQNDLEKKRIEQQILDEAHILCATLSASGHERFQNLSLEFETVIVDEAAQCTELQALIPLKYGCSKCILVGDPKQLPPTTFMDAKLNFQYEQSLFVRMQNNSPEDVHLLDTQYRMHPEISLFPSKCFYDSRLLDGPEMAKLRAKPWHKDPILGPYRFFDVQGQQSSGPRGSSLTNRMEIDAAMRLYEKLLATCSTYDFRGKIGIITPYKAQFNALKQRFQEEYGKGIVDTIEFNTTDAFQGRECEIIIFSCVRASEGSIGFLNDYRRMNVGLTRAKCSLWVLGNTRSLVNGKDWRAMIEDAQARQRISPAKDIDLGQSITAAGSYRPIQTPISSLTCDDGDVKMGGYSGVNSSDASRRSSISSASVNSKSFPTVPGKDRIKTEFSRRVKEEASDLDVKVALSSDSEDNKSSVTSESYIKKELNDGHQMGKQQQTNHISAPGPPSRASSGAAPGFLVPRPSGQMPVKRKKPQANPLLDSKRPKKK</sequence>
<feature type="domain" description="DNA2/NAM7 helicase-like C-terminal" evidence="12">
    <location>
        <begin position="1587"/>
        <end position="1782"/>
    </location>
</feature>
<evidence type="ECO:0008006" key="16">
    <source>
        <dbReference type="Google" id="ProtNLM"/>
    </source>
</evidence>
<dbReference type="InterPro" id="IPR056474">
    <property type="entry name" value="SEN1_barrel"/>
</dbReference>
<evidence type="ECO:0000256" key="4">
    <source>
        <dbReference type="ARBA" id="ARBA00022801"/>
    </source>
</evidence>
<keyword evidence="15" id="KW-1185">Reference proteome</keyword>
<dbReference type="Pfam" id="PF13087">
    <property type="entry name" value="AAA_12"/>
    <property type="match status" value="1"/>
</dbReference>
<comment type="subcellular location">
    <subcellularLocation>
        <location evidence="1">Nucleus</location>
    </subcellularLocation>
</comment>
<organism evidence="14 15">
    <name type="scientific">Verruconis gallopava</name>
    <dbReference type="NCBI Taxonomy" id="253628"/>
    <lineage>
        <taxon>Eukaryota</taxon>
        <taxon>Fungi</taxon>
        <taxon>Dikarya</taxon>
        <taxon>Ascomycota</taxon>
        <taxon>Pezizomycotina</taxon>
        <taxon>Dothideomycetes</taxon>
        <taxon>Pleosporomycetidae</taxon>
        <taxon>Venturiales</taxon>
        <taxon>Sympoventuriaceae</taxon>
        <taxon>Verruconis</taxon>
    </lineage>
</organism>
<dbReference type="Pfam" id="PF12726">
    <property type="entry name" value="SEN1_N"/>
    <property type="match status" value="1"/>
</dbReference>
<evidence type="ECO:0000256" key="6">
    <source>
        <dbReference type="ARBA" id="ARBA00022840"/>
    </source>
</evidence>
<dbReference type="Pfam" id="PF23576">
    <property type="entry name" value="SEN1_barrel"/>
    <property type="match status" value="1"/>
</dbReference>
<dbReference type="GeneID" id="27308303"/>
<keyword evidence="8" id="KW-0175">Coiled coil</keyword>
<name>A0A0D2ASG7_9PEZI</name>
<dbReference type="GO" id="GO:0005524">
    <property type="term" value="F:ATP binding"/>
    <property type="evidence" value="ECO:0007669"/>
    <property type="project" value="UniProtKB-KW"/>
</dbReference>
<dbReference type="PANTHER" id="PTHR10887:SF495">
    <property type="entry name" value="HELICASE SENATAXIN ISOFORM X1-RELATED"/>
    <property type="match status" value="1"/>
</dbReference>
<feature type="region of interest" description="Disordered" evidence="9">
    <location>
        <begin position="1845"/>
        <end position="1875"/>
    </location>
</feature>